<feature type="region of interest" description="Disordered" evidence="6">
    <location>
        <begin position="833"/>
        <end position="852"/>
    </location>
</feature>
<feature type="domain" description="BRCT" evidence="7">
    <location>
        <begin position="1351"/>
        <end position="1451"/>
    </location>
</feature>
<dbReference type="InterPro" id="IPR036420">
    <property type="entry name" value="BRCT_dom_sf"/>
</dbReference>
<feature type="compositionally biased region" description="Basic and acidic residues" evidence="6">
    <location>
        <begin position="383"/>
        <end position="405"/>
    </location>
</feature>
<dbReference type="KEGG" id="btab:109043237"/>
<dbReference type="GO" id="GO:0045944">
    <property type="term" value="P:positive regulation of transcription by RNA polymerase II"/>
    <property type="evidence" value="ECO:0007669"/>
    <property type="project" value="TreeGrafter"/>
</dbReference>
<gene>
    <name evidence="8" type="ORF">BEMITA_LOCUS12477</name>
</gene>
<evidence type="ECO:0000256" key="6">
    <source>
        <dbReference type="SAM" id="MobiDB-lite"/>
    </source>
</evidence>
<name>A0A9P0AJG1_BEMTA</name>
<dbReference type="EMBL" id="OU963869">
    <property type="protein sequence ID" value="CAH0394147.1"/>
    <property type="molecule type" value="Genomic_DNA"/>
</dbReference>
<organism evidence="8 9">
    <name type="scientific">Bemisia tabaci</name>
    <name type="common">Sweetpotato whitefly</name>
    <name type="synonym">Aleurodes tabaci</name>
    <dbReference type="NCBI Taxonomy" id="7038"/>
    <lineage>
        <taxon>Eukaryota</taxon>
        <taxon>Metazoa</taxon>
        <taxon>Ecdysozoa</taxon>
        <taxon>Arthropoda</taxon>
        <taxon>Hexapoda</taxon>
        <taxon>Insecta</taxon>
        <taxon>Pterygota</taxon>
        <taxon>Neoptera</taxon>
        <taxon>Paraneoptera</taxon>
        <taxon>Hemiptera</taxon>
        <taxon>Sternorrhyncha</taxon>
        <taxon>Aleyrodoidea</taxon>
        <taxon>Aleyrodidae</taxon>
        <taxon>Aleyrodinae</taxon>
        <taxon>Bemisia</taxon>
    </lineage>
</organism>
<feature type="compositionally biased region" description="Basic and acidic residues" evidence="6">
    <location>
        <begin position="583"/>
        <end position="595"/>
    </location>
</feature>
<proteinExistence type="predicted"/>
<evidence type="ECO:0000259" key="7">
    <source>
        <dbReference type="PROSITE" id="PS50172"/>
    </source>
</evidence>
<feature type="region of interest" description="Disordered" evidence="6">
    <location>
        <begin position="575"/>
        <end position="595"/>
    </location>
</feature>
<evidence type="ECO:0000313" key="9">
    <source>
        <dbReference type="Proteomes" id="UP001152759"/>
    </source>
</evidence>
<keyword evidence="2" id="KW-0677">Repeat</keyword>
<feature type="compositionally biased region" description="Polar residues" evidence="6">
    <location>
        <begin position="409"/>
        <end position="421"/>
    </location>
</feature>
<dbReference type="GO" id="GO:0004842">
    <property type="term" value="F:ubiquitin-protein transferase activity"/>
    <property type="evidence" value="ECO:0007669"/>
    <property type="project" value="TreeGrafter"/>
</dbReference>
<dbReference type="PROSITE" id="PS50172">
    <property type="entry name" value="BRCT"/>
    <property type="match status" value="2"/>
</dbReference>
<feature type="region of interest" description="Disordered" evidence="6">
    <location>
        <begin position="156"/>
        <end position="199"/>
    </location>
</feature>
<evidence type="ECO:0000256" key="3">
    <source>
        <dbReference type="ARBA" id="ARBA00022763"/>
    </source>
</evidence>
<dbReference type="PANTHER" id="PTHR13763:SF0">
    <property type="entry name" value="BREAST CANCER TYPE 1 SUSCEPTIBILITY PROTEIN"/>
    <property type="match status" value="1"/>
</dbReference>
<keyword evidence="4" id="KW-0234">DNA repair</keyword>
<evidence type="ECO:0000256" key="1">
    <source>
        <dbReference type="ARBA" id="ARBA00004123"/>
    </source>
</evidence>
<dbReference type="SUPFAM" id="SSF52113">
    <property type="entry name" value="BRCT domain"/>
    <property type="match status" value="2"/>
</dbReference>
<dbReference type="CDD" id="cd17721">
    <property type="entry name" value="BRCT_BRCA1_rpt2"/>
    <property type="match status" value="1"/>
</dbReference>
<feature type="compositionally biased region" description="Basic and acidic residues" evidence="6">
    <location>
        <begin position="231"/>
        <end position="243"/>
    </location>
</feature>
<sequence length="1495" mass="167526">MDEVTKEDIKYQFLNVFEDLLSDLKNAKNVRPETENDNDDDVITLAPEIKKPAPAPVYKTRGRPRKNDSVDSFLELKATRAKRKQPSGRQTDIRASFNSSFNSVNNEGPIHVVADVHRDSSQPIEASAHFKKKSATSDEIFDSLLDKKSKETEISCSQESDDYFQVSKKPRKSYPGAKSSTAMSTKRTSRGSVRKSTESVHLDSELDFKEFKGQLKKNLGSLTSKFSKSPNSKEDSPETDKLRSSPGWSRVKAVAKDFKGSSYKKPLNISINKPRLSSSKSSSFVAGASKAANSSLNQSTSDSDLSDLRYFDSPEAAKRYKLMKHVVDLTEKKDQNNDSGVEIDPSMKELAENLAKNRDAYVQNLISSVNNKMSRRSATKSTDCTKKASPVKDSEKIITEDDKTPSKPKVQNNEAQKSKSPVNIIDASDPMEFDNQETQFDFQPTTEKIYDGAENNIAKSPLSTEKQIESPLRRNQSKENESPINSEKPLVSSQEEIFSDDSKSPSSPGKLFDPSQNEGKKKEVRSPSSPEKAVQPEEKRRPKTPLKSGAFKARSPSKPCLGNSVVSIGEFECTSQSAEDVASNEKRNPTRELRDVSKKDDVLELSNCDVSEARIPRDEQRKSYELARKKLNTKSQDLDDLLTQILPQSSGSSASNEVHYEATIPLVSSQNLCSRCKCTVTNFAGKEDNSVNSNPKLFDSENQENSPTEPKKILKDACVQTEDVTIVHSRTTKESGVQTVPLSQSLETVPCKDMTEEKLMRLKDEYILQTMKSLMIQASHKLTLNDLYNLGLEQENERPRKKLREITQNSSRLEEDANRLESLLLQPRSFSANRITNDNSMHPPTDQRTPQNQVIKRKTASDMKYTAVSTPSSSERKLLDDSKFINRSTVCPKDVTICETEEAHPADDSMMKDVVPMEVEEDLPTIVKSAETRENMPPKPEEIDTSRLDIVRIRDKMNSSCSNDSLVLSSRKAAHRSLNFQSFFARASDSTPSSPPKAVNSDGKTESYFSSECNGIRTEDEDDSKKRSPMDLKSDNSNSILHDQQVNTQFPEDTMKHSSNFSNPMDTQKPDEGNETGIVENSDDESIIQATPKKFGAESSLTPDMLSSQNSQVTKQNDADLHPAFEAENSDSHRPAETNAAARNCPPDSDNSVTKHTNSIDSQVNEIPSSILPTAEDCYPKQTERRNSFFNPQLPHQVQNVERLSREFIMNHNPQPVHPPVHNYDEGKSHTSELALSQDLVEQRRLFITTSGLQKSALMGVQEFCKRFNCVYESEITERTTHLVVRTNQNRALSTMKFILAVAMHKLVVTLDWMSSCMKAGELIPESPFIPLSSSGRAGPLNSLLDKTNAVSSPLFRQFIVHIVGPFVMFKKENLMDLLLFSGAKIAESYPDLAADRSRIRLVLINSKSAEEKCSFYCDVMQRYKAFVLLHDWAIESVSNYKVEPFSNHNPLPVVYSFEMINNFLIPGYIKDQALRYFESHDDSFDETSELSSQA</sequence>
<feature type="compositionally biased region" description="Polar residues" evidence="6">
    <location>
        <begin position="436"/>
        <end position="446"/>
    </location>
</feature>
<feature type="region of interest" description="Disordered" evidence="6">
    <location>
        <begin position="986"/>
        <end position="1086"/>
    </location>
</feature>
<evidence type="ECO:0000256" key="4">
    <source>
        <dbReference type="ARBA" id="ARBA00023204"/>
    </source>
</evidence>
<feature type="compositionally biased region" description="Polar residues" evidence="6">
    <location>
        <begin position="1149"/>
        <end position="1172"/>
    </location>
</feature>
<feature type="domain" description="BRCT" evidence="7">
    <location>
        <begin position="1236"/>
        <end position="1331"/>
    </location>
</feature>
<keyword evidence="3" id="KW-0227">DNA damage</keyword>
<feature type="compositionally biased region" description="Polar residues" evidence="6">
    <location>
        <begin position="1099"/>
        <end position="1116"/>
    </location>
</feature>
<protein>
    <recommendedName>
        <fullName evidence="7">BRCT domain-containing protein</fullName>
    </recommendedName>
</protein>
<feature type="region of interest" description="Disordered" evidence="6">
    <location>
        <begin position="372"/>
        <end position="559"/>
    </location>
</feature>
<feature type="compositionally biased region" description="Polar residues" evidence="6">
    <location>
        <begin position="1035"/>
        <end position="1066"/>
    </location>
</feature>
<dbReference type="Gene3D" id="3.40.50.10190">
    <property type="entry name" value="BRCT domain"/>
    <property type="match status" value="2"/>
</dbReference>
<evidence type="ECO:0000313" key="8">
    <source>
        <dbReference type="EMBL" id="CAH0394147.1"/>
    </source>
</evidence>
<accession>A0A9P0AJG1</accession>
<feature type="region of interest" description="Disordered" evidence="6">
    <location>
        <begin position="222"/>
        <end position="248"/>
    </location>
</feature>
<feature type="region of interest" description="Disordered" evidence="6">
    <location>
        <begin position="1128"/>
        <end position="1173"/>
    </location>
</feature>
<dbReference type="SMART" id="SM00292">
    <property type="entry name" value="BRCT"/>
    <property type="match status" value="2"/>
</dbReference>
<evidence type="ECO:0000256" key="2">
    <source>
        <dbReference type="ARBA" id="ARBA00022737"/>
    </source>
</evidence>
<dbReference type="InterPro" id="IPR031099">
    <property type="entry name" value="BRCA1-associated"/>
</dbReference>
<comment type="subcellular location">
    <subcellularLocation>
        <location evidence="1">Nucleus</location>
    </subcellularLocation>
</comment>
<dbReference type="GO" id="GO:0070531">
    <property type="term" value="C:BRCA1-A complex"/>
    <property type="evidence" value="ECO:0007669"/>
    <property type="project" value="TreeGrafter"/>
</dbReference>
<dbReference type="InterPro" id="IPR001357">
    <property type="entry name" value="BRCT_dom"/>
</dbReference>
<dbReference type="PANTHER" id="PTHR13763">
    <property type="entry name" value="BREAST CANCER TYPE 1 SUSCEPTIBILITY PROTEIN BRCA1"/>
    <property type="match status" value="1"/>
</dbReference>
<feature type="compositionally biased region" description="Basic and acidic residues" evidence="6">
    <location>
        <begin position="1023"/>
        <end position="1034"/>
    </location>
</feature>
<keyword evidence="9" id="KW-1185">Reference proteome</keyword>
<dbReference type="Proteomes" id="UP001152759">
    <property type="component" value="Chromosome 8"/>
</dbReference>
<dbReference type="GO" id="GO:0031436">
    <property type="term" value="C:BRCA1-BARD1 complex"/>
    <property type="evidence" value="ECO:0007669"/>
    <property type="project" value="TreeGrafter"/>
</dbReference>
<feature type="region of interest" description="Disordered" evidence="6">
    <location>
        <begin position="689"/>
        <end position="709"/>
    </location>
</feature>
<dbReference type="GO" id="GO:0000724">
    <property type="term" value="P:double-strand break repair via homologous recombination"/>
    <property type="evidence" value="ECO:0007669"/>
    <property type="project" value="TreeGrafter"/>
</dbReference>
<evidence type="ECO:0000256" key="5">
    <source>
        <dbReference type="ARBA" id="ARBA00023242"/>
    </source>
</evidence>
<feature type="compositionally biased region" description="Basic and acidic residues" evidence="6">
    <location>
        <begin position="466"/>
        <end position="481"/>
    </location>
</feature>
<reference evidence="8" key="1">
    <citation type="submission" date="2021-12" db="EMBL/GenBank/DDBJ databases">
        <authorList>
            <person name="King R."/>
        </authorList>
    </citation>
    <scope>NUCLEOTIDE SEQUENCE</scope>
</reference>
<keyword evidence="5" id="KW-0539">Nucleus</keyword>
<feature type="region of interest" description="Disordered" evidence="6">
    <location>
        <begin position="1097"/>
        <end position="1116"/>
    </location>
</feature>